<feature type="compositionally biased region" description="Basic residues" evidence="1">
    <location>
        <begin position="810"/>
        <end position="819"/>
    </location>
</feature>
<dbReference type="OrthoDB" id="3826130at2759"/>
<reference evidence="2" key="1">
    <citation type="journal article" date="2020" name="Stud. Mycol.">
        <title>101 Dothideomycetes genomes: a test case for predicting lifestyles and emergence of pathogens.</title>
        <authorList>
            <person name="Haridas S."/>
            <person name="Albert R."/>
            <person name="Binder M."/>
            <person name="Bloem J."/>
            <person name="Labutti K."/>
            <person name="Salamov A."/>
            <person name="Andreopoulos B."/>
            <person name="Baker S."/>
            <person name="Barry K."/>
            <person name="Bills G."/>
            <person name="Bluhm B."/>
            <person name="Cannon C."/>
            <person name="Castanera R."/>
            <person name="Culley D."/>
            <person name="Daum C."/>
            <person name="Ezra D."/>
            <person name="Gonzalez J."/>
            <person name="Henrissat B."/>
            <person name="Kuo A."/>
            <person name="Liang C."/>
            <person name="Lipzen A."/>
            <person name="Lutzoni F."/>
            <person name="Magnuson J."/>
            <person name="Mondo S."/>
            <person name="Nolan M."/>
            <person name="Ohm R."/>
            <person name="Pangilinan J."/>
            <person name="Park H.-J."/>
            <person name="Ramirez L."/>
            <person name="Alfaro M."/>
            <person name="Sun H."/>
            <person name="Tritt A."/>
            <person name="Yoshinaga Y."/>
            <person name="Zwiers L.-H."/>
            <person name="Turgeon B."/>
            <person name="Goodwin S."/>
            <person name="Spatafora J."/>
            <person name="Crous P."/>
            <person name="Grigoriev I."/>
        </authorList>
    </citation>
    <scope>NUCLEOTIDE SEQUENCE</scope>
    <source>
        <strain evidence="2">CBS 113389</strain>
    </source>
</reference>
<accession>A0A6A6Q5N5</accession>
<proteinExistence type="predicted"/>
<dbReference type="RefSeq" id="XP_033594194.1">
    <property type="nucleotide sequence ID" value="XM_033732338.1"/>
</dbReference>
<feature type="compositionally biased region" description="Acidic residues" evidence="1">
    <location>
        <begin position="790"/>
        <end position="799"/>
    </location>
</feature>
<evidence type="ECO:0000313" key="2">
    <source>
        <dbReference type="EMBL" id="KAF2487625.1"/>
    </source>
</evidence>
<evidence type="ECO:0000256" key="1">
    <source>
        <dbReference type="SAM" id="MobiDB-lite"/>
    </source>
</evidence>
<feature type="region of interest" description="Disordered" evidence="1">
    <location>
        <begin position="372"/>
        <end position="396"/>
    </location>
</feature>
<organism evidence="2 3">
    <name type="scientific">Neohortaea acidophila</name>
    <dbReference type="NCBI Taxonomy" id="245834"/>
    <lineage>
        <taxon>Eukaryota</taxon>
        <taxon>Fungi</taxon>
        <taxon>Dikarya</taxon>
        <taxon>Ascomycota</taxon>
        <taxon>Pezizomycotina</taxon>
        <taxon>Dothideomycetes</taxon>
        <taxon>Dothideomycetidae</taxon>
        <taxon>Mycosphaerellales</taxon>
        <taxon>Teratosphaeriaceae</taxon>
        <taxon>Neohortaea</taxon>
    </lineage>
</organism>
<dbReference type="GeneID" id="54473340"/>
<dbReference type="Proteomes" id="UP000799767">
    <property type="component" value="Unassembled WGS sequence"/>
</dbReference>
<feature type="region of interest" description="Disordered" evidence="1">
    <location>
        <begin position="779"/>
        <end position="819"/>
    </location>
</feature>
<keyword evidence="3" id="KW-1185">Reference proteome</keyword>
<feature type="compositionally biased region" description="Basic and acidic residues" evidence="1">
    <location>
        <begin position="800"/>
        <end position="809"/>
    </location>
</feature>
<gene>
    <name evidence="2" type="ORF">BDY17DRAFT_289301</name>
</gene>
<dbReference type="EMBL" id="MU001631">
    <property type="protein sequence ID" value="KAF2487625.1"/>
    <property type="molecule type" value="Genomic_DNA"/>
</dbReference>
<sequence>MAILDRDKMTDEREIKNHLFRFNGPYDFTDLAKNIIPNSPDDYGVVYGLASKQGYVRVRLLSRETDHVGNVPLHIIDISTAIRGDMNFNYKQLRTFNPTDINTEKLMTREHVQGGTGTHFSLQKHVEVFLTGVVQYKNRIPELERYINYLGTQKKIEHTVQSFIYNINKASNDLVRVLSKKDFTINDVEIATKEYGNETQGIFDKSLVQGVYIIIYRDFDPSDFEHARLDGVVKDSEGGVLLGFGDHAIYVGQSVNMAVRLGSHRYDMYNSSKKGYGGTHYYVARRAKKWSARRLLNQYDAEGGNAVQAGLLLDIYENVFIVLLRAYHNGVLNWNTETRTGVENVEDAITKDYSRKERCLLFDDLATATSRQTGYADPKDPDRHNAFGVKTGLNASSPMTEGEHELYSKRIWSLIRKPEINRLEFHRSALIAGSASKQMTLFDLSYKESYTTIATFRIQRPPGDDFPSPGDEFYAVWEVSTRGSHPVPYFRIQNIGCWSNWGYALRLAFKIVWKSKKTGKWRTKYLQSAGKLRSHDAKRAGSLADYCWGVAIYAYLMRSAWPERQSFVPNFGLAHVVEVTVNQFEQTAHCVPVTEPLQELKGPNYEFSLAVATMKRLTVQVGTVTQRLQNVNGPWQSLSFEWVEGHTQRYIDNAKAAGSTAESARDELSRLKKRTMCDSCWLQHNSSKAGGQVQCTQVKKSDGTLMNWCEPCRLKGIACSWTRTDWLGGDGFDELLPGKAPSNPQCRPLRGAFHDLLLKAVLKQPRAIDAATATYETRDPDYKKVVGTAEEGDDDDADDGGERQADASKGKKRKEPAKK</sequence>
<name>A0A6A6Q5N5_9PEZI</name>
<evidence type="ECO:0000313" key="3">
    <source>
        <dbReference type="Proteomes" id="UP000799767"/>
    </source>
</evidence>
<dbReference type="AlphaFoldDB" id="A0A6A6Q5N5"/>
<protein>
    <submittedName>
        <fullName evidence="2">Uncharacterized protein</fullName>
    </submittedName>
</protein>